<dbReference type="PROSITE" id="PS51099">
    <property type="entry name" value="PTS_EIIB_TYPE_2"/>
    <property type="match status" value="1"/>
</dbReference>
<dbReference type="InterPro" id="IPR002178">
    <property type="entry name" value="PTS_EIIA_type-2_dom"/>
</dbReference>
<dbReference type="PANTHER" id="PTHR36203:SF1">
    <property type="entry name" value="ASCORBATE-SPECIFIC PTS SYSTEM EIIA COMPONENT"/>
    <property type="match status" value="1"/>
</dbReference>
<evidence type="ECO:0000256" key="8">
    <source>
        <dbReference type="ARBA" id="ARBA00023159"/>
    </source>
</evidence>
<reference evidence="15 16" key="1">
    <citation type="submission" date="2017-05" db="EMBL/GenBank/DDBJ databases">
        <title>Vagococcus spp. assemblies.</title>
        <authorList>
            <person name="Gulvik C.A."/>
        </authorList>
    </citation>
    <scope>NUCLEOTIDE SEQUENCE [LARGE SCALE GENOMIC DNA]</scope>
    <source>
        <strain evidence="15 16">LMG 24798</strain>
    </source>
</reference>
<dbReference type="GO" id="GO:0006355">
    <property type="term" value="P:regulation of DNA-templated transcription"/>
    <property type="evidence" value="ECO:0007669"/>
    <property type="project" value="InterPro"/>
</dbReference>
<dbReference type="PROSITE" id="PS51094">
    <property type="entry name" value="PTS_EIIA_TYPE_2"/>
    <property type="match status" value="1"/>
</dbReference>
<evidence type="ECO:0000259" key="13">
    <source>
        <dbReference type="PROSITE" id="PS51099"/>
    </source>
</evidence>
<evidence type="ECO:0000313" key="16">
    <source>
        <dbReference type="Proteomes" id="UP000286773"/>
    </source>
</evidence>
<evidence type="ECO:0000256" key="1">
    <source>
        <dbReference type="ARBA" id="ARBA00004496"/>
    </source>
</evidence>
<dbReference type="Pfam" id="PF00359">
    <property type="entry name" value="PTS_EIIA_2"/>
    <property type="match status" value="1"/>
</dbReference>
<gene>
    <name evidence="15" type="ORF">CBF27_09450</name>
</gene>
<keyword evidence="4" id="KW-0597">Phosphoprotein</keyword>
<dbReference type="SUPFAM" id="SSF63520">
    <property type="entry name" value="PTS-regulatory domain, PRD"/>
    <property type="match status" value="2"/>
</dbReference>
<dbReference type="AlphaFoldDB" id="A0A430AS98"/>
<sequence length="691" mass="80140">MELDKRSMKVLEKLIQNPSISSKDLSLSFELSRGQLNYTIKKINDYLEEKGLGIITRTRQGKFLIEEEVIFEFSKLFNVTELSVEDYILSMEERIYVTLLIILSREEYLSLDHLVDELGVSKNTILRDVKELNLLLDEYHLSLHFDRASGYVIQGDEWNKRLVLKNIIEKLYTRSIGEALILKASKIDKDELRDFRDKIYKIEKELSVEYTDDRILALPLLMIIIIRRIERGRLINYSFKINARELSDTKEYLVTDKLFWDMEDINENERLYLTLQLLTTNVSRKNILSVNQLTKMKHAVEESINKFEKIAFITIQDKQALIDKLMVHMSPAYYRIKYDMNLNNNYLNMNDNSDLSSIYFLVSKSIFPLELFFDKSLPKIEIFFITLIISGHLMSNDHLLKINQHKKAIIVCPNGLSISSLLEKTLETILPEIEFISTMSTRSFYKSDIEDVDYVFSVVPLETEKKVFLVDSFLSDKDKVQLRDEVLTYDEENLLEQISVDEIINIVKKYAVIENEAMLRKSLQNSKKVSESYISKPQYGVGLKDLLTEDAVLYYPNEVSWQRVIHDLGTILYDKDIITKGYIETIIDQMPQLPSYVLLGNKIALPHASPEFGAKKLGISVAVLKHGIASEAGEIKTIVLLSSIDKEEHINVLYELLNLSMSTRLNDVEKKTTESEILRELCKFSIEEGKK</sequence>
<dbReference type="Gene3D" id="3.40.50.2300">
    <property type="match status" value="1"/>
</dbReference>
<comment type="subcellular location">
    <subcellularLocation>
        <location evidence="1">Cytoplasm</location>
    </subcellularLocation>
</comment>
<evidence type="ECO:0000256" key="7">
    <source>
        <dbReference type="ARBA" id="ARBA00022777"/>
    </source>
</evidence>
<evidence type="ECO:0000256" key="4">
    <source>
        <dbReference type="ARBA" id="ARBA00022553"/>
    </source>
</evidence>
<dbReference type="Pfam" id="PF05043">
    <property type="entry name" value="Mga"/>
    <property type="match status" value="1"/>
</dbReference>
<keyword evidence="5" id="KW-0808">Transferase</keyword>
<dbReference type="InterPro" id="IPR016152">
    <property type="entry name" value="PTrfase/Anion_transptr"/>
</dbReference>
<feature type="domain" description="PTS EIIA type-2" evidence="12">
    <location>
        <begin position="545"/>
        <end position="685"/>
    </location>
</feature>
<dbReference type="InterPro" id="IPR036388">
    <property type="entry name" value="WH-like_DNA-bd_sf"/>
</dbReference>
<dbReference type="Gene3D" id="1.10.1790.10">
    <property type="entry name" value="PRD domain"/>
    <property type="match status" value="1"/>
</dbReference>
<dbReference type="SUPFAM" id="SSF52794">
    <property type="entry name" value="PTS system IIB component-like"/>
    <property type="match status" value="1"/>
</dbReference>
<keyword evidence="8" id="KW-0010">Activator</keyword>
<dbReference type="Gene3D" id="3.40.930.10">
    <property type="entry name" value="Mannitol-specific EII, Chain A"/>
    <property type="match status" value="1"/>
</dbReference>
<dbReference type="SUPFAM" id="SSF55804">
    <property type="entry name" value="Phoshotransferase/anion transport protein"/>
    <property type="match status" value="1"/>
</dbReference>
<keyword evidence="2" id="KW-0813">Transport</keyword>
<dbReference type="Gene3D" id="1.10.10.10">
    <property type="entry name" value="Winged helix-like DNA-binding domain superfamily/Winged helix DNA-binding domain"/>
    <property type="match status" value="1"/>
</dbReference>
<evidence type="ECO:0000256" key="5">
    <source>
        <dbReference type="ARBA" id="ARBA00022679"/>
    </source>
</evidence>
<evidence type="ECO:0000256" key="11">
    <source>
        <dbReference type="ARBA" id="ARBA00042072"/>
    </source>
</evidence>
<dbReference type="InterPro" id="IPR007737">
    <property type="entry name" value="Mga_HTH"/>
</dbReference>
<dbReference type="OrthoDB" id="369398at2"/>
<evidence type="ECO:0000256" key="3">
    <source>
        <dbReference type="ARBA" id="ARBA00022490"/>
    </source>
</evidence>
<dbReference type="InterPro" id="IPR036390">
    <property type="entry name" value="WH_DNA-bd_sf"/>
</dbReference>
<dbReference type="SUPFAM" id="SSF46785">
    <property type="entry name" value="Winged helix' DNA-binding domain"/>
    <property type="match status" value="1"/>
</dbReference>
<proteinExistence type="predicted"/>
<evidence type="ECO:0000259" key="14">
    <source>
        <dbReference type="PROSITE" id="PS51372"/>
    </source>
</evidence>
<dbReference type="InterPro" id="IPR011608">
    <property type="entry name" value="PRD"/>
</dbReference>
<evidence type="ECO:0000256" key="9">
    <source>
        <dbReference type="ARBA" id="ARBA00037387"/>
    </source>
</evidence>
<keyword evidence="6" id="KW-0598">Phosphotransferase system</keyword>
<dbReference type="InterPro" id="IPR051351">
    <property type="entry name" value="Ascorbate-PTS_EIIA_comp"/>
</dbReference>
<evidence type="ECO:0000259" key="12">
    <source>
        <dbReference type="PROSITE" id="PS51094"/>
    </source>
</evidence>
<dbReference type="GO" id="GO:0008982">
    <property type="term" value="F:protein-N(PI)-phosphohistidine-sugar phosphotransferase activity"/>
    <property type="evidence" value="ECO:0007669"/>
    <property type="project" value="InterPro"/>
</dbReference>
<dbReference type="Pfam" id="PF00874">
    <property type="entry name" value="PRD"/>
    <property type="match status" value="2"/>
</dbReference>
<dbReference type="InterPro" id="IPR013011">
    <property type="entry name" value="PTS_EIIB_2"/>
</dbReference>
<dbReference type="PROSITE" id="PS00372">
    <property type="entry name" value="PTS_EIIA_TYPE_2_HIS"/>
    <property type="match status" value="1"/>
</dbReference>
<dbReference type="InterPro" id="IPR036634">
    <property type="entry name" value="PRD_sf"/>
</dbReference>
<name>A0A430AS98_9ENTE</name>
<feature type="domain" description="PRD" evidence="14">
    <location>
        <begin position="186"/>
        <end position="287"/>
    </location>
</feature>
<dbReference type="CDD" id="cd05568">
    <property type="entry name" value="PTS_IIB_bgl_like"/>
    <property type="match status" value="1"/>
</dbReference>
<dbReference type="Proteomes" id="UP000286773">
    <property type="component" value="Unassembled WGS sequence"/>
</dbReference>
<keyword evidence="16" id="KW-1185">Reference proteome</keyword>
<evidence type="ECO:0000256" key="2">
    <source>
        <dbReference type="ARBA" id="ARBA00022448"/>
    </source>
</evidence>
<keyword evidence="3" id="KW-0963">Cytoplasm</keyword>
<comment type="function">
    <text evidence="9">The phosphoenolpyruvate-dependent sugar phosphotransferase system (sugar PTS), a major carbohydrate active transport system, catalyzes the phosphorylation of incoming sugar substrates concomitantly with their translocation across the cell membrane. The enzyme II UlaABC PTS system is involved in ascorbate transport.</text>
</comment>
<dbReference type="GO" id="GO:0009401">
    <property type="term" value="P:phosphoenolpyruvate-dependent sugar phosphotransferase system"/>
    <property type="evidence" value="ECO:0007669"/>
    <property type="project" value="UniProtKB-KW"/>
</dbReference>
<feature type="domain" description="PRD" evidence="14">
    <location>
        <begin position="291"/>
        <end position="399"/>
    </location>
</feature>
<dbReference type="PANTHER" id="PTHR36203">
    <property type="entry name" value="ASCORBATE-SPECIFIC PTS SYSTEM EIIA COMPONENT"/>
    <property type="match status" value="1"/>
</dbReference>
<dbReference type="RefSeq" id="WP_126814059.1">
    <property type="nucleotide sequence ID" value="NZ_NGKC01000010.1"/>
</dbReference>
<dbReference type="EMBL" id="NGKC01000010">
    <property type="protein sequence ID" value="RSU10910.1"/>
    <property type="molecule type" value="Genomic_DNA"/>
</dbReference>
<dbReference type="GO" id="GO:0005737">
    <property type="term" value="C:cytoplasm"/>
    <property type="evidence" value="ECO:0007669"/>
    <property type="project" value="UniProtKB-SubCell"/>
</dbReference>
<dbReference type="PROSITE" id="PS51372">
    <property type="entry name" value="PRD_2"/>
    <property type="match status" value="2"/>
</dbReference>
<dbReference type="InterPro" id="IPR036095">
    <property type="entry name" value="PTS_EIIB-like_sf"/>
</dbReference>
<comment type="caution">
    <text evidence="15">The sequence shown here is derived from an EMBL/GenBank/DDBJ whole genome shotgun (WGS) entry which is preliminary data.</text>
</comment>
<accession>A0A430AS98</accession>
<evidence type="ECO:0000256" key="10">
    <source>
        <dbReference type="ARBA" id="ARBA00041175"/>
    </source>
</evidence>
<organism evidence="15 16">
    <name type="scientific">Vagococcus acidifermentans</name>
    <dbReference type="NCBI Taxonomy" id="564710"/>
    <lineage>
        <taxon>Bacteria</taxon>
        <taxon>Bacillati</taxon>
        <taxon>Bacillota</taxon>
        <taxon>Bacilli</taxon>
        <taxon>Lactobacillales</taxon>
        <taxon>Enterococcaceae</taxon>
        <taxon>Vagococcus</taxon>
    </lineage>
</organism>
<dbReference type="GO" id="GO:0016301">
    <property type="term" value="F:kinase activity"/>
    <property type="evidence" value="ECO:0007669"/>
    <property type="project" value="UniProtKB-KW"/>
</dbReference>
<evidence type="ECO:0000313" key="15">
    <source>
        <dbReference type="EMBL" id="RSU10910.1"/>
    </source>
</evidence>
<feature type="domain" description="PTS EIIB type-2" evidence="13">
    <location>
        <begin position="406"/>
        <end position="494"/>
    </location>
</feature>
<evidence type="ECO:0000256" key="6">
    <source>
        <dbReference type="ARBA" id="ARBA00022683"/>
    </source>
</evidence>
<protein>
    <recommendedName>
        <fullName evidence="10">Ascorbate-specific PTS system EIIA component</fullName>
    </recommendedName>
    <alternativeName>
        <fullName evidence="11">Ascorbate-specific phosphotransferase enzyme IIA component</fullName>
    </alternativeName>
</protein>
<keyword evidence="7" id="KW-0418">Kinase</keyword>